<feature type="domain" description="DUF6795" evidence="1">
    <location>
        <begin position="13"/>
        <end position="119"/>
    </location>
</feature>
<evidence type="ECO:0000259" key="1">
    <source>
        <dbReference type="Pfam" id="PF20598"/>
    </source>
</evidence>
<accession>A0ABS2KAY5</accession>
<dbReference type="Pfam" id="PF20598">
    <property type="entry name" value="DUF6795"/>
    <property type="match status" value="1"/>
</dbReference>
<proteinExistence type="predicted"/>
<organism evidence="2 3">
    <name type="scientific">Dyella mobilis</name>
    <dbReference type="NCBI Taxonomy" id="1849582"/>
    <lineage>
        <taxon>Bacteria</taxon>
        <taxon>Pseudomonadati</taxon>
        <taxon>Pseudomonadota</taxon>
        <taxon>Gammaproteobacteria</taxon>
        <taxon>Lysobacterales</taxon>
        <taxon>Rhodanobacteraceae</taxon>
        <taxon>Dyella</taxon>
    </lineage>
</organism>
<name>A0ABS2KAY5_9GAMM</name>
<reference evidence="2" key="1">
    <citation type="submission" date="2020-10" db="EMBL/GenBank/DDBJ databases">
        <title>Phylogeny of dyella-like bacteria.</title>
        <authorList>
            <person name="Fu J."/>
        </authorList>
    </citation>
    <scope>NUCLEOTIDE SEQUENCE</scope>
    <source>
        <strain evidence="2">DHON07</strain>
    </source>
</reference>
<dbReference type="InterPro" id="IPR046474">
    <property type="entry name" value="DUF6795"/>
</dbReference>
<gene>
    <name evidence="2" type="ORF">ISS99_00365</name>
</gene>
<evidence type="ECO:0000313" key="3">
    <source>
        <dbReference type="Proteomes" id="UP001430193"/>
    </source>
</evidence>
<comment type="caution">
    <text evidence="2">The sequence shown here is derived from an EMBL/GenBank/DDBJ whole genome shotgun (WGS) entry which is preliminary data.</text>
</comment>
<dbReference type="EMBL" id="JADIKF010000027">
    <property type="protein sequence ID" value="MBM7127962.1"/>
    <property type="molecule type" value="Genomic_DNA"/>
</dbReference>
<sequence length="133" mass="14969">MSAFDRLVLFSEVHGTVLKEGKPVEGARLTQTVVWSDNKNEIPAQHAVTDGQGSFSFPTIEHKPGILRMVPHQPVILEKIMIDYQGVEYTAWRHTKDTYDANSEMNGKPINLVCELTREPDFEGTHYGICKAI</sequence>
<dbReference type="Proteomes" id="UP001430193">
    <property type="component" value="Unassembled WGS sequence"/>
</dbReference>
<keyword evidence="3" id="KW-1185">Reference proteome</keyword>
<evidence type="ECO:0000313" key="2">
    <source>
        <dbReference type="EMBL" id="MBM7127962.1"/>
    </source>
</evidence>
<protein>
    <recommendedName>
        <fullName evidence="1">DUF6795 domain-containing protein</fullName>
    </recommendedName>
</protein>